<dbReference type="EMBL" id="LR590481">
    <property type="protein sequence ID" value="VTQ83356.1"/>
    <property type="molecule type" value="Genomic_DNA"/>
</dbReference>
<dbReference type="GO" id="GO:0016787">
    <property type="term" value="F:hydrolase activity"/>
    <property type="evidence" value="ECO:0007669"/>
    <property type="project" value="UniProtKB-KW"/>
</dbReference>
<dbReference type="InterPro" id="IPR002725">
    <property type="entry name" value="YgjP-like_metallopeptidase"/>
</dbReference>
<protein>
    <submittedName>
        <fullName evidence="2">Putative metal-dependent hydrolase</fullName>
    </submittedName>
</protein>
<dbReference type="OrthoDB" id="9811177at2"/>
<keyword evidence="2" id="KW-0378">Hydrolase</keyword>
<evidence type="ECO:0000313" key="3">
    <source>
        <dbReference type="Proteomes" id="UP000308489"/>
    </source>
</evidence>
<dbReference type="Pfam" id="PF01863">
    <property type="entry name" value="YgjP-like"/>
    <property type="match status" value="1"/>
</dbReference>
<dbReference type="KEGG" id="hhw:NCTC503_00339"/>
<dbReference type="Gene3D" id="3.30.2010.10">
    <property type="entry name" value="Metalloproteases ('zincins'), catalytic domain"/>
    <property type="match status" value="1"/>
</dbReference>
<dbReference type="PANTHER" id="PTHR30399">
    <property type="entry name" value="UNCHARACTERIZED PROTEIN YGJP"/>
    <property type="match status" value="1"/>
</dbReference>
<dbReference type="CDD" id="cd07344">
    <property type="entry name" value="M48_yhfN_like"/>
    <property type="match status" value="1"/>
</dbReference>
<gene>
    <name evidence="2" type="ORF">NCTC503_00339</name>
</gene>
<dbReference type="InterPro" id="IPR053136">
    <property type="entry name" value="UTP_pyrophosphatase-like"/>
</dbReference>
<feature type="domain" description="YgjP-like metallopeptidase" evidence="1">
    <location>
        <begin position="22"/>
        <end position="231"/>
    </location>
</feature>
<keyword evidence="3" id="KW-1185">Reference proteome</keyword>
<accession>A0A4U9QX58</accession>
<dbReference type="AlphaFoldDB" id="A0A4U9QX58"/>
<evidence type="ECO:0000259" key="1">
    <source>
        <dbReference type="Pfam" id="PF01863"/>
    </source>
</evidence>
<dbReference type="PANTHER" id="PTHR30399:SF1">
    <property type="entry name" value="UTP PYROPHOSPHATASE"/>
    <property type="match status" value="1"/>
</dbReference>
<reference evidence="2 3" key="1">
    <citation type="submission" date="2019-05" db="EMBL/GenBank/DDBJ databases">
        <authorList>
            <consortium name="Pathogen Informatics"/>
        </authorList>
    </citation>
    <scope>NUCLEOTIDE SEQUENCE [LARGE SCALE GENOMIC DNA]</scope>
    <source>
        <strain evidence="2 3">NCTC503</strain>
    </source>
</reference>
<proteinExistence type="predicted"/>
<dbReference type="Proteomes" id="UP000308489">
    <property type="component" value="Chromosome 1"/>
</dbReference>
<dbReference type="RefSeq" id="WP_138209151.1">
    <property type="nucleotide sequence ID" value="NZ_CBCRUQ010000015.1"/>
</dbReference>
<name>A0A4U9QX58_HATHI</name>
<evidence type="ECO:0000313" key="2">
    <source>
        <dbReference type="EMBL" id="VTQ83356.1"/>
    </source>
</evidence>
<organism evidence="2 3">
    <name type="scientific">Hathewaya histolytica</name>
    <name type="common">Clostridium histolyticum</name>
    <dbReference type="NCBI Taxonomy" id="1498"/>
    <lineage>
        <taxon>Bacteria</taxon>
        <taxon>Bacillati</taxon>
        <taxon>Bacillota</taxon>
        <taxon>Clostridia</taxon>
        <taxon>Eubacteriales</taxon>
        <taxon>Clostridiaceae</taxon>
        <taxon>Hathewaya</taxon>
    </lineage>
</organism>
<sequence>MEFYFVYENGQAKVKVDFKNRKSIKISVEDDKTINVISPLFLEEEKVREVIENKRVWIEKHLRFYKEKLSGYIQRDYKSGDKFLYFGDEYSLVVDKNPKLIKVTSDYNEKKLYVISPRVDKENIKELLYKFYREETAKEVRRAINKFQIYFPMKPTEVVIKDQKRRWGSCTYKNKILLNFRLSMATRGVLEYVVLHEMCHMVHKNHSKDFWNLVHYIMPDYKEKSIWLKENGAKIEV</sequence>